<dbReference type="InterPro" id="IPR003594">
    <property type="entry name" value="HATPase_dom"/>
</dbReference>
<evidence type="ECO:0000256" key="6">
    <source>
        <dbReference type="ARBA" id="ARBA00022777"/>
    </source>
</evidence>
<dbReference type="SUPFAM" id="SSF47384">
    <property type="entry name" value="Homodimeric domain of signal transducing histidine kinase"/>
    <property type="match status" value="1"/>
</dbReference>
<dbReference type="GO" id="GO:0006355">
    <property type="term" value="P:regulation of DNA-templated transcription"/>
    <property type="evidence" value="ECO:0007669"/>
    <property type="project" value="InterPro"/>
</dbReference>
<evidence type="ECO:0000256" key="2">
    <source>
        <dbReference type="ARBA" id="ARBA00012438"/>
    </source>
</evidence>
<comment type="caution">
    <text evidence="12">The sequence shown here is derived from an EMBL/GenBank/DDBJ whole genome shotgun (WGS) entry which is preliminary data.</text>
</comment>
<dbReference type="Gene3D" id="3.30.450.20">
    <property type="entry name" value="PAS domain"/>
    <property type="match status" value="1"/>
</dbReference>
<dbReference type="SMART" id="SM00388">
    <property type="entry name" value="HisKA"/>
    <property type="match status" value="1"/>
</dbReference>
<evidence type="ECO:0000313" key="13">
    <source>
        <dbReference type="Proteomes" id="UP000678228"/>
    </source>
</evidence>
<keyword evidence="3" id="KW-0597">Phosphoprotein</keyword>
<dbReference type="InterPro" id="IPR004358">
    <property type="entry name" value="Sig_transdc_His_kin-like_C"/>
</dbReference>
<dbReference type="InterPro" id="IPR036890">
    <property type="entry name" value="HATPase_C_sf"/>
</dbReference>
<accession>A0A940WZ71</accession>
<dbReference type="GO" id="GO:0000155">
    <property type="term" value="F:phosphorelay sensor kinase activity"/>
    <property type="evidence" value="ECO:0007669"/>
    <property type="project" value="InterPro"/>
</dbReference>
<dbReference type="SUPFAM" id="SSF55874">
    <property type="entry name" value="ATPase domain of HSP90 chaperone/DNA topoisomerase II/histidine kinase"/>
    <property type="match status" value="1"/>
</dbReference>
<evidence type="ECO:0000256" key="1">
    <source>
        <dbReference type="ARBA" id="ARBA00000085"/>
    </source>
</evidence>
<evidence type="ECO:0000259" key="10">
    <source>
        <dbReference type="PROSITE" id="PS50112"/>
    </source>
</evidence>
<protein>
    <recommendedName>
        <fullName evidence="2">histidine kinase</fullName>
        <ecNumber evidence="2">2.7.13.3</ecNumber>
    </recommendedName>
</protein>
<dbReference type="InterPro" id="IPR000700">
    <property type="entry name" value="PAS-assoc_C"/>
</dbReference>
<dbReference type="RefSeq" id="WP_210599425.1">
    <property type="nucleotide sequence ID" value="NZ_JAGKSQ010000016.1"/>
</dbReference>
<reference evidence="12" key="1">
    <citation type="submission" date="2021-03" db="EMBL/GenBank/DDBJ databases">
        <title>Bacillus suaedae sp. nov., isolated from Suaeda aralocaspica.</title>
        <authorList>
            <person name="Lei R.F.R."/>
        </authorList>
    </citation>
    <scope>NUCLEOTIDE SEQUENCE</scope>
    <source>
        <strain evidence="12">YZJH907-2</strain>
    </source>
</reference>
<dbReference type="Proteomes" id="UP000678228">
    <property type="component" value="Unassembled WGS sequence"/>
</dbReference>
<evidence type="ECO:0000256" key="7">
    <source>
        <dbReference type="ARBA" id="ARBA00022840"/>
    </source>
</evidence>
<feature type="domain" description="PAC" evidence="11">
    <location>
        <begin position="262"/>
        <end position="315"/>
    </location>
</feature>
<organism evidence="12 13">
    <name type="scientific">Halalkalibacter suaedae</name>
    <dbReference type="NCBI Taxonomy" id="2822140"/>
    <lineage>
        <taxon>Bacteria</taxon>
        <taxon>Bacillati</taxon>
        <taxon>Bacillota</taxon>
        <taxon>Bacilli</taxon>
        <taxon>Bacillales</taxon>
        <taxon>Bacillaceae</taxon>
        <taxon>Halalkalibacter</taxon>
    </lineage>
</organism>
<keyword evidence="4" id="KW-0808">Transferase</keyword>
<dbReference type="NCBIfam" id="TIGR00229">
    <property type="entry name" value="sensory_box"/>
    <property type="match status" value="1"/>
</dbReference>
<dbReference type="EMBL" id="JAGKSQ010000016">
    <property type="protein sequence ID" value="MBP3953572.1"/>
    <property type="molecule type" value="Genomic_DNA"/>
</dbReference>
<dbReference type="InterPro" id="IPR029016">
    <property type="entry name" value="GAF-like_dom_sf"/>
</dbReference>
<dbReference type="InterPro" id="IPR036097">
    <property type="entry name" value="HisK_dim/P_sf"/>
</dbReference>
<dbReference type="Pfam" id="PF00512">
    <property type="entry name" value="HisKA"/>
    <property type="match status" value="1"/>
</dbReference>
<evidence type="ECO:0000256" key="5">
    <source>
        <dbReference type="ARBA" id="ARBA00022741"/>
    </source>
</evidence>
<evidence type="ECO:0000256" key="8">
    <source>
        <dbReference type="ARBA" id="ARBA00023012"/>
    </source>
</evidence>
<keyword evidence="13" id="KW-1185">Reference proteome</keyword>
<dbReference type="PROSITE" id="PS50112">
    <property type="entry name" value="PAS"/>
    <property type="match status" value="1"/>
</dbReference>
<keyword evidence="6" id="KW-0418">Kinase</keyword>
<dbReference type="Gene3D" id="3.30.565.10">
    <property type="entry name" value="Histidine kinase-like ATPase, C-terminal domain"/>
    <property type="match status" value="1"/>
</dbReference>
<keyword evidence="7" id="KW-0067">ATP-binding</keyword>
<dbReference type="InterPro" id="IPR005467">
    <property type="entry name" value="His_kinase_dom"/>
</dbReference>
<feature type="domain" description="PAS" evidence="10">
    <location>
        <begin position="193"/>
        <end position="246"/>
    </location>
</feature>
<evidence type="ECO:0000259" key="9">
    <source>
        <dbReference type="PROSITE" id="PS50109"/>
    </source>
</evidence>
<dbReference type="SUPFAM" id="SSF55785">
    <property type="entry name" value="PYP-like sensor domain (PAS domain)"/>
    <property type="match status" value="1"/>
</dbReference>
<proteinExistence type="predicted"/>
<keyword evidence="5" id="KW-0547">Nucleotide-binding</keyword>
<dbReference type="Pfam" id="PF00989">
    <property type="entry name" value="PAS"/>
    <property type="match status" value="1"/>
</dbReference>
<dbReference type="SMART" id="SM00387">
    <property type="entry name" value="HATPase_c"/>
    <property type="match status" value="1"/>
</dbReference>
<keyword evidence="8" id="KW-0902">Two-component regulatory system</keyword>
<dbReference type="PRINTS" id="PR00344">
    <property type="entry name" value="BCTRLSENSOR"/>
</dbReference>
<name>A0A940WZ71_9BACI</name>
<dbReference type="InterPro" id="IPR000014">
    <property type="entry name" value="PAS"/>
</dbReference>
<evidence type="ECO:0000259" key="11">
    <source>
        <dbReference type="PROSITE" id="PS50113"/>
    </source>
</evidence>
<gene>
    <name evidence="12" type="ORF">J7W16_21020</name>
</gene>
<sequence length="549" mass="61874">MTEKPMYIAESKWLCEFRYKMDPDIIPSSKIRHDEAQFANRKREYSEVLLVSRDFMRKLLQFMEGTPTLVLISDNEGCILEMYGDQMIQESVQALGINEGVLFIEEEIGTNSISFALRTKEPVKLIGSDHYHTYLHTSACMTVPFFLDNVDEVSGTISIMTTIEYASSFHLGLLSSVVDSIERELKILRQNRRLNLLHQVMADSTQNGIVITNTDGIITDFNRAGERITGINRKTIVGDSIEKIRPIYSYMKQVLDNGKKFQNVEVTFHSIDKGISQICLLDAMPISDESQNVIGAYGQFKDITDRIELEKQVLAAEKLSAVGKLGAGLAHEIRNPLTSVIGFFQLLQTEQDQEKTNKHHRVIMNELERIKQLLNQFVSMAKPSEQNKRECDLEELVSEIIYLMKNQASAQGIRIDFESRLKKNTVVTIDESQIKQILINLLQNAMEAIGNDGEIRVTLSEELRLNNSFVQLQVDDSGEGLTEQEVSSIFAPFYSSKKDGLGLGLSICKQLIELHQGSITVASVKGEGTSFTLLLPRFSERNKGLSLGE</sequence>
<dbReference type="InterPro" id="IPR003661">
    <property type="entry name" value="HisK_dim/P_dom"/>
</dbReference>
<dbReference type="CDD" id="cd00082">
    <property type="entry name" value="HisKA"/>
    <property type="match status" value="1"/>
</dbReference>
<dbReference type="GO" id="GO:0005524">
    <property type="term" value="F:ATP binding"/>
    <property type="evidence" value="ECO:0007669"/>
    <property type="project" value="UniProtKB-KW"/>
</dbReference>
<evidence type="ECO:0000256" key="3">
    <source>
        <dbReference type="ARBA" id="ARBA00022553"/>
    </source>
</evidence>
<dbReference type="InterPro" id="IPR013767">
    <property type="entry name" value="PAS_fold"/>
</dbReference>
<dbReference type="Gene3D" id="1.10.287.130">
    <property type="match status" value="1"/>
</dbReference>
<dbReference type="CDD" id="cd00130">
    <property type="entry name" value="PAS"/>
    <property type="match status" value="1"/>
</dbReference>
<comment type="catalytic activity">
    <reaction evidence="1">
        <text>ATP + protein L-histidine = ADP + protein N-phospho-L-histidine.</text>
        <dbReference type="EC" id="2.7.13.3"/>
    </reaction>
</comment>
<dbReference type="PROSITE" id="PS50109">
    <property type="entry name" value="HIS_KIN"/>
    <property type="match status" value="1"/>
</dbReference>
<evidence type="ECO:0000256" key="4">
    <source>
        <dbReference type="ARBA" id="ARBA00022679"/>
    </source>
</evidence>
<dbReference type="Gene3D" id="3.30.450.40">
    <property type="match status" value="1"/>
</dbReference>
<dbReference type="PANTHER" id="PTHR43065">
    <property type="entry name" value="SENSOR HISTIDINE KINASE"/>
    <property type="match status" value="1"/>
</dbReference>
<dbReference type="EC" id="2.7.13.3" evidence="2"/>
<dbReference type="InterPro" id="IPR035965">
    <property type="entry name" value="PAS-like_dom_sf"/>
</dbReference>
<feature type="domain" description="Histidine kinase" evidence="9">
    <location>
        <begin position="328"/>
        <end position="539"/>
    </location>
</feature>
<dbReference type="AlphaFoldDB" id="A0A940WZ71"/>
<dbReference type="PROSITE" id="PS50113">
    <property type="entry name" value="PAC"/>
    <property type="match status" value="1"/>
</dbReference>
<evidence type="ECO:0000313" key="12">
    <source>
        <dbReference type="EMBL" id="MBP3953572.1"/>
    </source>
</evidence>
<dbReference type="Pfam" id="PF02518">
    <property type="entry name" value="HATPase_c"/>
    <property type="match status" value="1"/>
</dbReference>
<dbReference type="PANTHER" id="PTHR43065:SF10">
    <property type="entry name" value="PEROXIDE STRESS-ACTIVATED HISTIDINE KINASE MAK3"/>
    <property type="match status" value="1"/>
</dbReference>